<name>A0ACC4DLQ4_PURLI</name>
<comment type="caution">
    <text evidence="1">The sequence shown here is derived from an EMBL/GenBank/DDBJ whole genome shotgun (WGS) entry which is preliminary data.</text>
</comment>
<sequence length="503" mass="54762">MAPVNLDYQVPWTPQFALSSHRRTASRRASGSEPTIIPVSDTNGAYDNGGAVQSDMHAAVGSEQSSNKPPRISPDPNLSLHASDWRDRGPCIDLNVSDLDTTLPPLEQPIESASREQRKGESSHGELPRPRRLDRMKANEAAESKPVPRAGDVICEDRGSCQLTPSMEQACERGAIVDAKRATSPTNGVYHAFTTAAATPASELHTSHERYVSHDFERTSCPIDPALAICHLGEIGTWSEVPDAYHPNPRAYSSNRFGRHDLYGSELDGATEAPSLATATGGDCCQGGIAATGQLLPGYGVPGGGLPYFVTPGHTQEGLVPSDDAQPSAAAGQTKHVDHHNPEEHTHAIQPPRKRHKGGQPRELLSPPASISTENEPNHVSKVAEFEEWVLENALLKRILVNGVATFQLQFDWTLCATHGGSLEARTPKQAPPRANRSTPKVQKSGAQGKFTSDEDDSIVRLKERLQLPWAEIHRQHTEHYPGRSKVSLQVRYCTKLKERNRS</sequence>
<dbReference type="Proteomes" id="UP001638806">
    <property type="component" value="Unassembled WGS sequence"/>
</dbReference>
<dbReference type="EMBL" id="JBGNUJ010000007">
    <property type="protein sequence ID" value="KAL3957315.1"/>
    <property type="molecule type" value="Genomic_DNA"/>
</dbReference>
<organism evidence="1 2">
    <name type="scientific">Purpureocillium lilacinum</name>
    <name type="common">Paecilomyces lilacinus</name>
    <dbReference type="NCBI Taxonomy" id="33203"/>
    <lineage>
        <taxon>Eukaryota</taxon>
        <taxon>Fungi</taxon>
        <taxon>Dikarya</taxon>
        <taxon>Ascomycota</taxon>
        <taxon>Pezizomycotina</taxon>
        <taxon>Sordariomycetes</taxon>
        <taxon>Hypocreomycetidae</taxon>
        <taxon>Hypocreales</taxon>
        <taxon>Ophiocordycipitaceae</taxon>
        <taxon>Purpureocillium</taxon>
    </lineage>
</organism>
<protein>
    <submittedName>
        <fullName evidence="1">Uncharacterized protein</fullName>
    </submittedName>
</protein>
<evidence type="ECO:0000313" key="2">
    <source>
        <dbReference type="Proteomes" id="UP001638806"/>
    </source>
</evidence>
<proteinExistence type="predicted"/>
<accession>A0ACC4DLQ4</accession>
<evidence type="ECO:0000313" key="1">
    <source>
        <dbReference type="EMBL" id="KAL3957315.1"/>
    </source>
</evidence>
<reference evidence="1" key="1">
    <citation type="submission" date="2024-12" db="EMBL/GenBank/DDBJ databases">
        <title>Comparative genomics and development of molecular markers within Purpureocillium lilacinum and among Purpureocillium species.</title>
        <authorList>
            <person name="Yeh Z.-Y."/>
            <person name="Ni N.-T."/>
            <person name="Lo P.-H."/>
            <person name="Mushyakhwo K."/>
            <person name="Lin C.-F."/>
            <person name="Nai Y.-S."/>
        </authorList>
    </citation>
    <scope>NUCLEOTIDE SEQUENCE</scope>
    <source>
        <strain evidence="1">NCHU-NPUST-175</strain>
    </source>
</reference>
<keyword evidence="2" id="KW-1185">Reference proteome</keyword>
<gene>
    <name evidence="1" type="ORF">ACCO45_007893</name>
</gene>